<dbReference type="InterPro" id="IPR007210">
    <property type="entry name" value="ABC_Gly_betaine_transp_sub-bd"/>
</dbReference>
<dbReference type="SUPFAM" id="SSF53850">
    <property type="entry name" value="Periplasmic binding protein-like II"/>
    <property type="match status" value="1"/>
</dbReference>
<evidence type="ECO:0000259" key="1">
    <source>
        <dbReference type="Pfam" id="PF04069"/>
    </source>
</evidence>
<sequence length="324" mass="34448">MRKPPRPIATVLALVAALSLLGGCTIGKDSGGPQVGEGSIKKIDALNGVQLKVGSKEFDEQLLLGQIALVALQAAGASPQDRTNITGSSNVRQALTTGAIDLYWEYTGTAWISFLQQTKPISDPQAQYESVKKADEANNLTWWARSPANDSYAIAANQKALRETGVKTLSDYAALVKSNPAAASTCIGPEFKSRDDGFPGIEKTYGFDLPAAQEHLVNDAVIYPTVGKGDTCGFGEVASTDGRVAGQQLTVLEDDKHFFPIYNPAITIATPLAQKYPQLEQVFAGIAAKLDTKTLTDLNKKVSVDGQKPNVVAHDWLKAAGFIG</sequence>
<evidence type="ECO:0000313" key="3">
    <source>
        <dbReference type="Proteomes" id="UP001597419"/>
    </source>
</evidence>
<dbReference type="Pfam" id="PF04069">
    <property type="entry name" value="OpuAC"/>
    <property type="match status" value="1"/>
</dbReference>
<comment type="caution">
    <text evidence="2">The sequence shown here is derived from an EMBL/GenBank/DDBJ whole genome shotgun (WGS) entry which is preliminary data.</text>
</comment>
<proteinExistence type="predicted"/>
<accession>A0ABW5GGS2</accession>
<keyword evidence="3" id="KW-1185">Reference proteome</keyword>
<protein>
    <submittedName>
        <fullName evidence="2">Glycine betaine ABC transporter substrate-binding protein</fullName>
    </submittedName>
</protein>
<evidence type="ECO:0000313" key="2">
    <source>
        <dbReference type="EMBL" id="MFD2459807.1"/>
    </source>
</evidence>
<dbReference type="Proteomes" id="UP001597419">
    <property type="component" value="Unassembled WGS sequence"/>
</dbReference>
<dbReference type="Gene3D" id="3.40.190.120">
    <property type="entry name" value="Osmoprotection protein (prox), domain 2"/>
    <property type="match status" value="1"/>
</dbReference>
<organism evidence="2 3">
    <name type="scientific">Amycolatopsis samaneae</name>
    <dbReference type="NCBI Taxonomy" id="664691"/>
    <lineage>
        <taxon>Bacteria</taxon>
        <taxon>Bacillati</taxon>
        <taxon>Actinomycetota</taxon>
        <taxon>Actinomycetes</taxon>
        <taxon>Pseudonocardiales</taxon>
        <taxon>Pseudonocardiaceae</taxon>
        <taxon>Amycolatopsis</taxon>
    </lineage>
</organism>
<dbReference type="PROSITE" id="PS51257">
    <property type="entry name" value="PROKAR_LIPOPROTEIN"/>
    <property type="match status" value="1"/>
</dbReference>
<reference evidence="3" key="1">
    <citation type="journal article" date="2019" name="Int. J. Syst. Evol. Microbiol.">
        <title>The Global Catalogue of Microorganisms (GCM) 10K type strain sequencing project: providing services to taxonomists for standard genome sequencing and annotation.</title>
        <authorList>
            <consortium name="The Broad Institute Genomics Platform"/>
            <consortium name="The Broad Institute Genome Sequencing Center for Infectious Disease"/>
            <person name="Wu L."/>
            <person name="Ma J."/>
        </authorList>
    </citation>
    <scope>NUCLEOTIDE SEQUENCE [LARGE SCALE GENOMIC DNA]</scope>
    <source>
        <strain evidence="3">CGMCC 4.7643</strain>
    </source>
</reference>
<dbReference type="RefSeq" id="WP_345403074.1">
    <property type="nucleotide sequence ID" value="NZ_BAABHG010000014.1"/>
</dbReference>
<feature type="domain" description="ABC-type glycine betaine transport system substrate-binding" evidence="1">
    <location>
        <begin position="50"/>
        <end position="318"/>
    </location>
</feature>
<dbReference type="EMBL" id="JBHUKU010000007">
    <property type="protein sequence ID" value="MFD2459807.1"/>
    <property type="molecule type" value="Genomic_DNA"/>
</dbReference>
<dbReference type="CDD" id="cd13611">
    <property type="entry name" value="PBP2_YehZ"/>
    <property type="match status" value="1"/>
</dbReference>
<name>A0ABW5GGS2_9PSEU</name>
<dbReference type="Gene3D" id="3.40.190.10">
    <property type="entry name" value="Periplasmic binding protein-like II"/>
    <property type="match status" value="1"/>
</dbReference>
<gene>
    <name evidence="2" type="ORF">ACFSYJ_14425</name>
</gene>